<dbReference type="Proteomes" id="UP001597206">
    <property type="component" value="Unassembled WGS sequence"/>
</dbReference>
<dbReference type="Gene3D" id="3.40.710.10">
    <property type="entry name" value="DD-peptidase/beta-lactamase superfamily"/>
    <property type="match status" value="2"/>
</dbReference>
<dbReference type="Pfam" id="PF02113">
    <property type="entry name" value="Peptidase_S13"/>
    <property type="match status" value="1"/>
</dbReference>
<dbReference type="InterPro" id="IPR012338">
    <property type="entry name" value="Beta-lactam/transpept-like"/>
</dbReference>
<proteinExistence type="inferred from homology"/>
<gene>
    <name evidence="4" type="primary">dacB</name>
    <name evidence="4" type="ORF">ACFQ2T_11920</name>
</gene>
<comment type="similarity">
    <text evidence="1">Belongs to the peptidase S13 family.</text>
</comment>
<evidence type="ECO:0000256" key="1">
    <source>
        <dbReference type="ARBA" id="ARBA00006096"/>
    </source>
</evidence>
<name>A0ABW3PC55_9PROT</name>
<feature type="signal peptide" evidence="3">
    <location>
        <begin position="1"/>
        <end position="21"/>
    </location>
</feature>
<dbReference type="EC" id="3.4.16.4" evidence="4"/>
<evidence type="ECO:0000256" key="2">
    <source>
        <dbReference type="ARBA" id="ARBA00022801"/>
    </source>
</evidence>
<dbReference type="Gene3D" id="3.50.80.20">
    <property type="entry name" value="D-Ala-D-Ala carboxypeptidase C, peptidase S13"/>
    <property type="match status" value="1"/>
</dbReference>
<evidence type="ECO:0000313" key="4">
    <source>
        <dbReference type="EMBL" id="MFD1123217.1"/>
    </source>
</evidence>
<feature type="chain" id="PRO_5045732828" evidence="3">
    <location>
        <begin position="22"/>
        <end position="473"/>
    </location>
</feature>
<keyword evidence="5" id="KW-1185">Reference proteome</keyword>
<reference evidence="5" key="1">
    <citation type="journal article" date="2019" name="Int. J. Syst. Evol. Microbiol.">
        <title>The Global Catalogue of Microorganisms (GCM) 10K type strain sequencing project: providing services to taxonomists for standard genome sequencing and annotation.</title>
        <authorList>
            <consortium name="The Broad Institute Genomics Platform"/>
            <consortium name="The Broad Institute Genome Sequencing Center for Infectious Disease"/>
            <person name="Wu L."/>
            <person name="Ma J."/>
        </authorList>
    </citation>
    <scope>NUCLEOTIDE SEQUENCE [LARGE SCALE GENOMIC DNA]</scope>
    <source>
        <strain evidence="5">CCUG 58411</strain>
    </source>
</reference>
<dbReference type="PANTHER" id="PTHR30023:SF0">
    <property type="entry name" value="PENICILLIN-SENSITIVE CARBOXYPEPTIDASE A"/>
    <property type="match status" value="1"/>
</dbReference>
<sequence>MQLTKRWCLFACCLWAGVAQAALPSSLQEALTKAQLPLDSVAIVVQPLNGEPPLISHNQTKALNPASVMKVVTTYAALEALTPAYRWKTEVYKNGPVNQGVLDGDLIIKGYGDPALNNAELWRLLQQVQQQGIKHIKGNLVLDGSIYTAEVSQRPILDDEPWRAYNVNPYALLLNGGHTSFRFGVAKEGSKPVVNITQEFELPQIKVVNAMQVSKGACGDWRNNLRYGVSTTSEGATVTFSGTLPEQCDERYLELNVLSQQQYAVSTFKKLWAQLGGRLDGQALAAALPASAHLVTTWWSAPLDEVIRDINKWSNNVMARQLMLTIGMETGLAPVDESSSALMLKEVLRKRGLSFPELVLENGSGLSRIERISAEHLAQLLVTAYQRPVMPVLMASLPILGLDGTLKKRLPEAPSQGMAYLKTGSLEGVSSIAGYVQDTQGKRYVVVMLVNHSQASASRAIQDGLIKAVIEGR</sequence>
<dbReference type="NCBIfam" id="TIGR00666">
    <property type="entry name" value="PBP4"/>
    <property type="match status" value="1"/>
</dbReference>
<accession>A0ABW3PC55</accession>
<keyword evidence="3" id="KW-0732">Signal</keyword>
<keyword evidence="4" id="KW-0121">Carboxypeptidase</keyword>
<dbReference type="RefSeq" id="WP_379034692.1">
    <property type="nucleotide sequence ID" value="NZ_JBHTLN010000002.1"/>
</dbReference>
<dbReference type="GO" id="GO:0009002">
    <property type="term" value="F:serine-type D-Ala-D-Ala carboxypeptidase activity"/>
    <property type="evidence" value="ECO:0007669"/>
    <property type="project" value="UniProtKB-EC"/>
</dbReference>
<dbReference type="PANTHER" id="PTHR30023">
    <property type="entry name" value="D-ALANYL-D-ALANINE CARBOXYPEPTIDASE"/>
    <property type="match status" value="1"/>
</dbReference>
<dbReference type="PRINTS" id="PR00922">
    <property type="entry name" value="DADACBPTASE3"/>
</dbReference>
<keyword evidence="2 4" id="KW-0378">Hydrolase</keyword>
<organism evidence="4 5">
    <name type="scientific">Methylophilus flavus</name>
    <dbReference type="NCBI Taxonomy" id="640084"/>
    <lineage>
        <taxon>Bacteria</taxon>
        <taxon>Pseudomonadati</taxon>
        <taxon>Pseudomonadota</taxon>
        <taxon>Betaproteobacteria</taxon>
        <taxon>Nitrosomonadales</taxon>
        <taxon>Methylophilaceae</taxon>
        <taxon>Methylophilus</taxon>
    </lineage>
</organism>
<evidence type="ECO:0000313" key="5">
    <source>
        <dbReference type="Proteomes" id="UP001597206"/>
    </source>
</evidence>
<comment type="caution">
    <text evidence="4">The sequence shown here is derived from an EMBL/GenBank/DDBJ whole genome shotgun (WGS) entry which is preliminary data.</text>
</comment>
<dbReference type="InterPro" id="IPR000667">
    <property type="entry name" value="Peptidase_S13"/>
</dbReference>
<dbReference type="EMBL" id="JBHTLN010000002">
    <property type="protein sequence ID" value="MFD1123217.1"/>
    <property type="molecule type" value="Genomic_DNA"/>
</dbReference>
<evidence type="ECO:0000256" key="3">
    <source>
        <dbReference type="SAM" id="SignalP"/>
    </source>
</evidence>
<protein>
    <submittedName>
        <fullName evidence="4">D-alanyl-D-alanine carboxypeptidase/D-alanyl-D-alanine-endopeptidase</fullName>
        <ecNumber evidence="4">3.4.16.4</ecNumber>
    </submittedName>
</protein>
<keyword evidence="4" id="KW-0645">Protease</keyword>
<dbReference type="SUPFAM" id="SSF56601">
    <property type="entry name" value="beta-lactamase/transpeptidase-like"/>
    <property type="match status" value="1"/>
</dbReference>